<evidence type="ECO:0000313" key="6">
    <source>
        <dbReference type="Proteomes" id="UP001165065"/>
    </source>
</evidence>
<dbReference type="PANTHER" id="PTHR48081:SF8">
    <property type="entry name" value="ALPHA_BETA HYDROLASE FOLD-3 DOMAIN-CONTAINING PROTEIN-RELATED"/>
    <property type="match status" value="1"/>
</dbReference>
<dbReference type="EMBL" id="BRYA01000275">
    <property type="protein sequence ID" value="GMI45993.1"/>
    <property type="molecule type" value="Genomic_DNA"/>
</dbReference>
<dbReference type="AlphaFoldDB" id="A0A9W7GL35"/>
<evidence type="ECO:0000259" key="4">
    <source>
        <dbReference type="Pfam" id="PF07859"/>
    </source>
</evidence>
<feature type="active site" evidence="3">
    <location>
        <position position="253"/>
    </location>
</feature>
<keyword evidence="2" id="KW-0378">Hydrolase</keyword>
<dbReference type="Gene3D" id="3.40.50.1820">
    <property type="entry name" value="alpha/beta hydrolase"/>
    <property type="match status" value="1"/>
</dbReference>
<dbReference type="GO" id="GO:0016787">
    <property type="term" value="F:hydrolase activity"/>
    <property type="evidence" value="ECO:0007669"/>
    <property type="project" value="UniProtKB-KW"/>
</dbReference>
<dbReference type="PROSITE" id="PS01173">
    <property type="entry name" value="LIPASE_GDXG_HIS"/>
    <property type="match status" value="1"/>
</dbReference>
<dbReference type="PROSITE" id="PS01174">
    <property type="entry name" value="LIPASE_GDXG_SER"/>
    <property type="match status" value="1"/>
</dbReference>
<dbReference type="InterPro" id="IPR029058">
    <property type="entry name" value="AB_hydrolase_fold"/>
</dbReference>
<sequence>MASAYMGIPISNEQQRPLFTTHYHLNPSDCTSHLLVDDNFFASGNAPRRCCCNWLLSFLRCLLAPFGWISCFLSALYQCFTWSCPQKRTLWDFTIYLLRFVAYASTGFRDGTLQAIVDLATIAGPILSIWLGNGVSRCQVSETLQPIETLGGRGEWLWPKGMGRERDTAPPLPEAAPRVILYMHGGAFVLCNCVTHRTITYELCRRTNLPICVPLYQRPPRFKYPVAVDQMTDIYAQFVKYYGASNVILAGDSAGGNLCLSTAINAFKNKGLPPPGGVVLISPWCDLTSASMDSPSMTDNAPTDYLPPELVSKFADDYVTDASDLDDELVSPVLADAQVLREACPNTFLCYGTGEELLDQDRALASKMQPAEVVELIGMPHVSPLFATAVYGEGGRNWKADKTPLKNFAFSSNCTRLAFRFSLPELPTQYLPLFPNLNISGLIGVIDALDHQGSMEDAVEEFNMILAGVNRANGNHLPGSCIRRIFLLNSFHPDSTFPSFDQTPEVVVFPPDGTAGEGGGSMVEFHLTVGVNDIVGEFLTQCAARVEGCLQRDSLLGSVISSSRRRHSKIGNLSYPGDRGISSEQTRRLKTGADLALSCGATYDAFDMYGKAAKALEADGDKVWAAACYAGLAASAVAMADLGGGEEWLAGTEEEGQQLGDMIEVWVKEANVGFGKEFPAVRAMLTVALARYYAERDFYHRRGRWGEGGGGAWNSKGTRTGMRRLERTATESPGVARKRSFGGGIVTEKETFDRMRKVCFLLYEAAVIPGMASSVRASVCREASAICIRGVRGSEGRIRLWRKAGMFAAMAADAEDGMGKEPGLYDAARAIYKGVGKVRKDGRSESDEP</sequence>
<organism evidence="5 6">
    <name type="scientific">Triparma columacea</name>
    <dbReference type="NCBI Taxonomy" id="722753"/>
    <lineage>
        <taxon>Eukaryota</taxon>
        <taxon>Sar</taxon>
        <taxon>Stramenopiles</taxon>
        <taxon>Ochrophyta</taxon>
        <taxon>Bolidophyceae</taxon>
        <taxon>Parmales</taxon>
        <taxon>Triparmaceae</taxon>
        <taxon>Triparma</taxon>
    </lineage>
</organism>
<evidence type="ECO:0000256" key="1">
    <source>
        <dbReference type="ARBA" id="ARBA00010515"/>
    </source>
</evidence>
<dbReference type="InterPro" id="IPR002168">
    <property type="entry name" value="Lipase_GDXG_HIS_AS"/>
</dbReference>
<evidence type="ECO:0000313" key="5">
    <source>
        <dbReference type="EMBL" id="GMI45993.1"/>
    </source>
</evidence>
<dbReference type="SUPFAM" id="SSF53474">
    <property type="entry name" value="alpha/beta-Hydrolases"/>
    <property type="match status" value="1"/>
</dbReference>
<dbReference type="InterPro" id="IPR013094">
    <property type="entry name" value="AB_hydrolase_3"/>
</dbReference>
<comment type="similarity">
    <text evidence="1">Belongs to the 'GDXG' lipolytic enzyme family.</text>
</comment>
<dbReference type="Proteomes" id="UP001165065">
    <property type="component" value="Unassembled WGS sequence"/>
</dbReference>
<dbReference type="InterPro" id="IPR050300">
    <property type="entry name" value="GDXG_lipolytic_enzyme"/>
</dbReference>
<comment type="caution">
    <text evidence="5">The sequence shown here is derived from an EMBL/GenBank/DDBJ whole genome shotgun (WGS) entry which is preliminary data.</text>
</comment>
<protein>
    <recommendedName>
        <fullName evidence="4">Alpha/beta hydrolase fold-3 domain-containing protein</fullName>
    </recommendedName>
</protein>
<dbReference type="PANTHER" id="PTHR48081">
    <property type="entry name" value="AB HYDROLASE SUPERFAMILY PROTEIN C4A8.06C"/>
    <property type="match status" value="1"/>
</dbReference>
<reference evidence="6" key="1">
    <citation type="journal article" date="2023" name="Commun. Biol.">
        <title>Genome analysis of Parmales, the sister group of diatoms, reveals the evolutionary specialization of diatoms from phago-mixotrophs to photoautotrophs.</title>
        <authorList>
            <person name="Ban H."/>
            <person name="Sato S."/>
            <person name="Yoshikawa S."/>
            <person name="Yamada K."/>
            <person name="Nakamura Y."/>
            <person name="Ichinomiya M."/>
            <person name="Sato N."/>
            <person name="Blanc-Mathieu R."/>
            <person name="Endo H."/>
            <person name="Kuwata A."/>
            <person name="Ogata H."/>
        </authorList>
    </citation>
    <scope>NUCLEOTIDE SEQUENCE [LARGE SCALE GENOMIC DNA]</scope>
</reference>
<dbReference type="InterPro" id="IPR033140">
    <property type="entry name" value="Lipase_GDXG_put_SER_AS"/>
</dbReference>
<feature type="domain" description="Alpha/beta hydrolase fold-3" evidence="4">
    <location>
        <begin position="180"/>
        <end position="382"/>
    </location>
</feature>
<evidence type="ECO:0000256" key="3">
    <source>
        <dbReference type="PROSITE-ProRule" id="PRU10038"/>
    </source>
</evidence>
<proteinExistence type="inferred from homology"/>
<gene>
    <name evidence="5" type="ORF">TrCOL_g4236</name>
</gene>
<name>A0A9W7GL35_9STRA</name>
<keyword evidence="6" id="KW-1185">Reference proteome</keyword>
<evidence type="ECO:0000256" key="2">
    <source>
        <dbReference type="ARBA" id="ARBA00022801"/>
    </source>
</evidence>
<dbReference type="Pfam" id="PF07859">
    <property type="entry name" value="Abhydrolase_3"/>
    <property type="match status" value="1"/>
</dbReference>
<accession>A0A9W7GL35</accession>
<dbReference type="OrthoDB" id="408631at2759"/>